<dbReference type="AlphaFoldDB" id="A0AA35ZAL2"/>
<organism evidence="2 3">
    <name type="scientific">Lactuca saligna</name>
    <name type="common">Willowleaf lettuce</name>
    <dbReference type="NCBI Taxonomy" id="75948"/>
    <lineage>
        <taxon>Eukaryota</taxon>
        <taxon>Viridiplantae</taxon>
        <taxon>Streptophyta</taxon>
        <taxon>Embryophyta</taxon>
        <taxon>Tracheophyta</taxon>
        <taxon>Spermatophyta</taxon>
        <taxon>Magnoliopsida</taxon>
        <taxon>eudicotyledons</taxon>
        <taxon>Gunneridae</taxon>
        <taxon>Pentapetalae</taxon>
        <taxon>asterids</taxon>
        <taxon>campanulids</taxon>
        <taxon>Asterales</taxon>
        <taxon>Asteraceae</taxon>
        <taxon>Cichorioideae</taxon>
        <taxon>Cichorieae</taxon>
        <taxon>Lactucinae</taxon>
        <taxon>Lactuca</taxon>
    </lineage>
</organism>
<keyword evidence="3" id="KW-1185">Reference proteome</keyword>
<feature type="domain" description="HAT C-terminal dimerisation" evidence="1">
    <location>
        <begin position="3"/>
        <end position="70"/>
    </location>
</feature>
<reference evidence="2" key="1">
    <citation type="submission" date="2023-04" db="EMBL/GenBank/DDBJ databases">
        <authorList>
            <person name="Vijverberg K."/>
            <person name="Xiong W."/>
            <person name="Schranz E."/>
        </authorList>
    </citation>
    <scope>NUCLEOTIDE SEQUENCE</scope>
</reference>
<name>A0AA35ZAL2_LACSI</name>
<evidence type="ECO:0000259" key="1">
    <source>
        <dbReference type="Pfam" id="PF05699"/>
    </source>
</evidence>
<dbReference type="InterPro" id="IPR012337">
    <property type="entry name" value="RNaseH-like_sf"/>
</dbReference>
<dbReference type="EMBL" id="OX465082">
    <property type="protein sequence ID" value="CAI9289026.1"/>
    <property type="molecule type" value="Genomic_DNA"/>
</dbReference>
<accession>A0AA35ZAL2</accession>
<sequence length="120" mass="13754">MATMEPKNWWVNFGAQTPFLQTLAFRLLGQPSFSSCAECNWSTYAFIHSLKRNKLTTIRAQDLVYIHNNLRILSRTLKDDVKMWDVGGDAFDSMEDVGFLEVADLSVDEPDFENDLTIDN</sequence>
<dbReference type="InterPro" id="IPR008906">
    <property type="entry name" value="HATC_C_dom"/>
</dbReference>
<evidence type="ECO:0000313" key="3">
    <source>
        <dbReference type="Proteomes" id="UP001177003"/>
    </source>
</evidence>
<evidence type="ECO:0000313" key="2">
    <source>
        <dbReference type="EMBL" id="CAI9289026.1"/>
    </source>
</evidence>
<protein>
    <recommendedName>
        <fullName evidence="1">HAT C-terminal dimerisation domain-containing protein</fullName>
    </recommendedName>
</protein>
<proteinExistence type="predicted"/>
<dbReference type="GO" id="GO:0046983">
    <property type="term" value="F:protein dimerization activity"/>
    <property type="evidence" value="ECO:0007669"/>
    <property type="project" value="InterPro"/>
</dbReference>
<dbReference type="Pfam" id="PF05699">
    <property type="entry name" value="Dimer_Tnp_hAT"/>
    <property type="match status" value="1"/>
</dbReference>
<dbReference type="Proteomes" id="UP001177003">
    <property type="component" value="Chromosome 6"/>
</dbReference>
<dbReference type="SUPFAM" id="SSF53098">
    <property type="entry name" value="Ribonuclease H-like"/>
    <property type="match status" value="1"/>
</dbReference>
<gene>
    <name evidence="2" type="ORF">LSALG_LOCUS28289</name>
</gene>